<keyword evidence="2" id="KW-1185">Reference proteome</keyword>
<organism evidence="1 2">
    <name type="scientific">Diphasiastrum complanatum</name>
    <name type="common">Issler's clubmoss</name>
    <name type="synonym">Lycopodium complanatum</name>
    <dbReference type="NCBI Taxonomy" id="34168"/>
    <lineage>
        <taxon>Eukaryota</taxon>
        <taxon>Viridiplantae</taxon>
        <taxon>Streptophyta</taxon>
        <taxon>Embryophyta</taxon>
        <taxon>Tracheophyta</taxon>
        <taxon>Lycopodiopsida</taxon>
        <taxon>Lycopodiales</taxon>
        <taxon>Lycopodiaceae</taxon>
        <taxon>Lycopodioideae</taxon>
        <taxon>Diphasiastrum</taxon>
    </lineage>
</organism>
<dbReference type="Proteomes" id="UP001162992">
    <property type="component" value="Chromosome 21"/>
</dbReference>
<proteinExistence type="predicted"/>
<reference evidence="2" key="1">
    <citation type="journal article" date="2024" name="Proc. Natl. Acad. Sci. U.S.A.">
        <title>Extraordinary preservation of gene collinearity over three hundred million years revealed in homosporous lycophytes.</title>
        <authorList>
            <person name="Li C."/>
            <person name="Wickell D."/>
            <person name="Kuo L.Y."/>
            <person name="Chen X."/>
            <person name="Nie B."/>
            <person name="Liao X."/>
            <person name="Peng D."/>
            <person name="Ji J."/>
            <person name="Jenkins J."/>
            <person name="Williams M."/>
            <person name="Shu S."/>
            <person name="Plott C."/>
            <person name="Barry K."/>
            <person name="Rajasekar S."/>
            <person name="Grimwood J."/>
            <person name="Han X."/>
            <person name="Sun S."/>
            <person name="Hou Z."/>
            <person name="He W."/>
            <person name="Dai G."/>
            <person name="Sun C."/>
            <person name="Schmutz J."/>
            <person name="Leebens-Mack J.H."/>
            <person name="Li F.W."/>
            <person name="Wang L."/>
        </authorList>
    </citation>
    <scope>NUCLEOTIDE SEQUENCE [LARGE SCALE GENOMIC DNA]</scope>
    <source>
        <strain evidence="2">cv. PW_Plant_1</strain>
    </source>
</reference>
<protein>
    <submittedName>
        <fullName evidence="1">Uncharacterized protein</fullName>
    </submittedName>
</protein>
<evidence type="ECO:0000313" key="2">
    <source>
        <dbReference type="Proteomes" id="UP001162992"/>
    </source>
</evidence>
<gene>
    <name evidence="1" type="ORF">O6H91_21G010600</name>
</gene>
<dbReference type="EMBL" id="CM055112">
    <property type="protein sequence ID" value="KAJ7517102.1"/>
    <property type="molecule type" value="Genomic_DNA"/>
</dbReference>
<evidence type="ECO:0000313" key="1">
    <source>
        <dbReference type="EMBL" id="KAJ7517102.1"/>
    </source>
</evidence>
<sequence length="1061" mass="120590">MEDRSVLPQLGLGKEETQVDARLGYPTGYAKLCKYAPVQMKGLITPFTEGPPKRFLPYAPSAEEIARLREFEKMFPIIPEGARDSRNARRHAESLWLQLDHLGCRNAGFDPGLFRVDKYGNVLYWHADPASPLAWEVDHWFPHSRGGKTVARNLRIVQWQVNQKKKERLEFVIPWWDLQLGISVNQFLSPFKSKNIEFRNRCLSLFFQGEAEMQANEQLIVSGHSWPQHFRERKTQNGLAAAALVTVNEPEDGLKDINSCKLTHLQSVGSELSAHQIAATPARRRWSLEEEEALRRAIQKIGPGNWKEIKESEPALVKRSTVQIKDKYRLMRTDLHFGKENIGNVNGNAIALQKAMQLNLLREEEKREKDAEIARLEEHMRRARLENEKQTEILKGLEEILKEHRQQVEKERQWAETQASYRLCLERMIRDTIHQSAVYKEQAKLNQAACNALAAQLKTQITSCEAAEAELVKIFQQRESLEAMAYPQSKSIGLRGVDLVDLSSCLSESLRPQADTEAPNNCITVLRIKDEPNMSHASPNSNKVELGSPWKGSRESYDDVQNTAHQMMGCSYGNIRSIENGHDARIKEEVGIDMQASQHRKLWRQISGHDNHSQQNTEQEIEFQLREFETEFGATDGLDPPVSQASILSKEASFQEENPLTKTKEELESEQHNLNEEEPNIDIPNKQEAIQSTHDSSNPFDDEAEPNSDIPDNEQALQTNIDSIIPQHDQIELNQSGNNKPIEEENNQNSKESMAAMEVTEQSDGDQRGQETTYVVNSNTNAEIEKANGLSETENPRLEEAFLNVLALEESVQNTEGQQFESEEATKRIGKSNVDKWLDMLLSDKVATHFQNDKGVDYSLSVDYNKDERKDGGQEAKSESEKSKGIFEVLLRRLTVKQQTEVKHSMTEKFLGEKEHQHHQLTIDQIQDDGNDHKNPEELNQTDSAVSEELKDAAEDSTTGQVSDETTYSFHSSASQSLATEEASQSSYMGLSHHFRSMSASISHSRLDEEDTTLTRSGSKTWYLGDLHPREQAKPGIKASIRAYTQAWIRTVKKLEARIQE</sequence>
<comment type="caution">
    <text evidence="1">The sequence shown here is derived from an EMBL/GenBank/DDBJ whole genome shotgun (WGS) entry which is preliminary data.</text>
</comment>
<name>A0ACC2AHT2_DIPCM</name>
<accession>A0ACC2AHT2</accession>